<keyword evidence="5 6" id="KW-0472">Membrane</keyword>
<comment type="caution">
    <text evidence="7">The sequence shown here is derived from an EMBL/GenBank/DDBJ whole genome shotgun (WGS) entry which is preliminary data.</text>
</comment>
<dbReference type="InterPro" id="IPR050173">
    <property type="entry name" value="ABC_transporter_C-like"/>
</dbReference>
<dbReference type="Proteomes" id="UP000258309">
    <property type="component" value="Unassembled WGS sequence"/>
</dbReference>
<dbReference type="PANTHER" id="PTHR24223">
    <property type="entry name" value="ATP-BINDING CASSETTE SUB-FAMILY C"/>
    <property type="match status" value="1"/>
</dbReference>
<dbReference type="GO" id="GO:0042626">
    <property type="term" value="F:ATPase-coupled transmembrane transporter activity"/>
    <property type="evidence" value="ECO:0007669"/>
    <property type="project" value="TreeGrafter"/>
</dbReference>
<evidence type="ECO:0000256" key="1">
    <source>
        <dbReference type="ARBA" id="ARBA00022692"/>
    </source>
</evidence>
<keyword evidence="3" id="KW-0067">ATP-binding</keyword>
<feature type="transmembrane region" description="Helical" evidence="6">
    <location>
        <begin position="276"/>
        <end position="303"/>
    </location>
</feature>
<dbReference type="STRING" id="5539.A0A3E2H3B0"/>
<dbReference type="GO" id="GO:0016020">
    <property type="term" value="C:membrane"/>
    <property type="evidence" value="ECO:0007669"/>
    <property type="project" value="InterPro"/>
</dbReference>
<feature type="non-terminal residue" evidence="7">
    <location>
        <position position="1"/>
    </location>
</feature>
<gene>
    <name evidence="7" type="ORF">B7463_g8829</name>
</gene>
<evidence type="ECO:0000256" key="5">
    <source>
        <dbReference type="ARBA" id="ARBA00023136"/>
    </source>
</evidence>
<accession>A0A3E2H3B0</accession>
<proteinExistence type="predicted"/>
<dbReference type="AlphaFoldDB" id="A0A3E2H3B0"/>
<evidence type="ECO:0000256" key="3">
    <source>
        <dbReference type="ARBA" id="ARBA00022840"/>
    </source>
</evidence>
<evidence type="ECO:0000313" key="7">
    <source>
        <dbReference type="EMBL" id="RFU27503.1"/>
    </source>
</evidence>
<evidence type="ECO:0000313" key="8">
    <source>
        <dbReference type="Proteomes" id="UP000258309"/>
    </source>
</evidence>
<dbReference type="Gene3D" id="1.20.1560.10">
    <property type="entry name" value="ABC transporter type 1, transmembrane domain"/>
    <property type="match status" value="1"/>
</dbReference>
<dbReference type="SUPFAM" id="SSF90123">
    <property type="entry name" value="ABC transporter transmembrane region"/>
    <property type="match status" value="1"/>
</dbReference>
<feature type="transmembrane region" description="Helical" evidence="6">
    <location>
        <begin position="196"/>
        <end position="215"/>
    </location>
</feature>
<dbReference type="EMBL" id="NCSJ02000203">
    <property type="protein sequence ID" value="RFU27503.1"/>
    <property type="molecule type" value="Genomic_DNA"/>
</dbReference>
<keyword evidence="8" id="KW-1185">Reference proteome</keyword>
<protein>
    <recommendedName>
        <fullName evidence="9">ABC transmembrane type-1 domain-containing protein</fullName>
    </recommendedName>
</protein>
<feature type="transmembrane region" description="Helical" evidence="6">
    <location>
        <begin position="35"/>
        <end position="55"/>
    </location>
</feature>
<keyword evidence="2" id="KW-0547">Nucleotide-binding</keyword>
<evidence type="ECO:0008006" key="9">
    <source>
        <dbReference type="Google" id="ProtNLM"/>
    </source>
</evidence>
<organism evidence="7 8">
    <name type="scientific">Scytalidium lignicola</name>
    <name type="common">Hyphomycete</name>
    <dbReference type="NCBI Taxonomy" id="5539"/>
    <lineage>
        <taxon>Eukaryota</taxon>
        <taxon>Fungi</taxon>
        <taxon>Dikarya</taxon>
        <taxon>Ascomycota</taxon>
        <taxon>Pezizomycotina</taxon>
        <taxon>Leotiomycetes</taxon>
        <taxon>Leotiomycetes incertae sedis</taxon>
        <taxon>Scytalidium</taxon>
    </lineage>
</organism>
<dbReference type="GO" id="GO:0005524">
    <property type="term" value="F:ATP binding"/>
    <property type="evidence" value="ECO:0007669"/>
    <property type="project" value="UniProtKB-KW"/>
</dbReference>
<dbReference type="OMA" id="IHETWAG"/>
<evidence type="ECO:0000256" key="6">
    <source>
        <dbReference type="SAM" id="Phobius"/>
    </source>
</evidence>
<keyword evidence="4 6" id="KW-1133">Transmembrane helix</keyword>
<dbReference type="PANTHER" id="PTHR24223:SF399">
    <property type="entry name" value="ABC TRANSPORTER ATNG"/>
    <property type="match status" value="1"/>
</dbReference>
<dbReference type="OrthoDB" id="3543885at2759"/>
<reference evidence="7 8" key="1">
    <citation type="submission" date="2018-05" db="EMBL/GenBank/DDBJ databases">
        <title>Draft genome sequence of Scytalidium lignicola DSM 105466, a ubiquitous saprotrophic fungus.</title>
        <authorList>
            <person name="Buettner E."/>
            <person name="Gebauer A.M."/>
            <person name="Hofrichter M."/>
            <person name="Liers C."/>
            <person name="Kellner H."/>
        </authorList>
    </citation>
    <scope>NUCLEOTIDE SEQUENCE [LARGE SCALE GENOMIC DNA]</scope>
    <source>
        <strain evidence="7 8">DSM 105466</strain>
    </source>
</reference>
<feature type="non-terminal residue" evidence="7">
    <location>
        <position position="308"/>
    </location>
</feature>
<evidence type="ECO:0000256" key="4">
    <source>
        <dbReference type="ARBA" id="ARBA00022989"/>
    </source>
</evidence>
<name>A0A3E2H3B0_SCYLI</name>
<keyword evidence="1 6" id="KW-0812">Transmembrane</keyword>
<evidence type="ECO:0000256" key="2">
    <source>
        <dbReference type="ARBA" id="ARBA00022741"/>
    </source>
</evidence>
<dbReference type="InterPro" id="IPR036640">
    <property type="entry name" value="ABC1_TM_sf"/>
</dbReference>
<sequence length="308" mass="34745">MMSSLSCREAENTFGPAVDNQCDRFDFTLLFEDTILIIAPAIIFLLLLILRISYLQRGTKKNPTDLLQIFRLPNHGLGLLSSLIVAFKLPTLILGEIQPKPAHGSYSPEERSGILSRAFFWWVNPLFFKGTLGMDDLFALDTYLTTEYLSKRLQKAWTNKKNRRPSLLRSLIWELKWPLLTTEWFDQPKTEDTRNIGYGLLGAFTLVYVGLAIATTLSQHRVYRFVTMVRGSLVSMIYHQTLNLSTVDLEGSAALTLMSTDIERIDGGLAFIHETWAGLIVVALAIWLLEIQLGWGCIGPIVVTISMS</sequence>